<dbReference type="GO" id="GO:0016020">
    <property type="term" value="C:membrane"/>
    <property type="evidence" value="ECO:0007669"/>
    <property type="project" value="GOC"/>
</dbReference>
<dbReference type="GO" id="GO:0030148">
    <property type="term" value="P:sphingolipid biosynthetic process"/>
    <property type="evidence" value="ECO:0007669"/>
    <property type="project" value="TreeGrafter"/>
</dbReference>
<dbReference type="Pfam" id="PF00106">
    <property type="entry name" value="adh_short"/>
    <property type="match status" value="1"/>
</dbReference>
<evidence type="ECO:0000313" key="3">
    <source>
        <dbReference type="Proteomes" id="UP001160116"/>
    </source>
</evidence>
<evidence type="ECO:0000313" key="2">
    <source>
        <dbReference type="EMBL" id="MDH0825222.1"/>
    </source>
</evidence>
<dbReference type="GO" id="GO:0006666">
    <property type="term" value="P:3-keto-sphinganine metabolic process"/>
    <property type="evidence" value="ECO:0007669"/>
    <property type="project" value="TreeGrafter"/>
</dbReference>
<reference evidence="2" key="1">
    <citation type="submission" date="2022-09" db="EMBL/GenBank/DDBJ databases">
        <title>Intensive care unit water sources are persistently colonized with multi-drug resistant bacteria and are the site of extensive horizontal gene transfer of antibiotic resistance genes.</title>
        <authorList>
            <person name="Diorio-Toth L."/>
        </authorList>
    </citation>
    <scope>NUCLEOTIDE SEQUENCE</scope>
    <source>
        <strain evidence="2">GD03885</strain>
    </source>
</reference>
<name>A0AA42M7K3_ACIJO</name>
<dbReference type="RefSeq" id="WP_228199301.1">
    <property type="nucleotide sequence ID" value="NZ_CP090180.1"/>
</dbReference>
<dbReference type="GO" id="GO:0047560">
    <property type="term" value="F:3-dehydrosphinganine reductase activity"/>
    <property type="evidence" value="ECO:0007669"/>
    <property type="project" value="TreeGrafter"/>
</dbReference>
<dbReference type="PANTHER" id="PTHR43550">
    <property type="entry name" value="3-KETODIHYDROSPHINGOSINE REDUCTASE"/>
    <property type="match status" value="1"/>
</dbReference>
<gene>
    <name evidence="2" type="ORF">N5C97_01605</name>
</gene>
<accession>A0AA42M7K3</accession>
<proteinExistence type="inferred from homology"/>
<dbReference type="InterPro" id="IPR020904">
    <property type="entry name" value="Sc_DH/Rdtase_CS"/>
</dbReference>
<protein>
    <submittedName>
        <fullName evidence="2">SDR family NAD(P)-dependent oxidoreductase</fullName>
    </submittedName>
</protein>
<dbReference type="Proteomes" id="UP001160116">
    <property type="component" value="Unassembled WGS sequence"/>
</dbReference>
<sequence>MKKNMKTAWVTGGSSGIGLELTKYLLKDNFQVCIFAHAGIEQAVIDLQKRSPTVCGFEVDVQNESSIIAKFAEAVTAFGTPDLLINSAGIAIAKSFEDMTSEEYLRQININLVGSRNVAHAALPHLKQAVQQGKSPKLVLVASAAGLVGCYGYTGYCSSKFGVVGLAEVLRMELRSQKIKVAVVCPPEIETPMVFDERKNGSPVTAALKQLGGSLPLEKACQEIYNGIFSSQFMIIPSTQARILAKLSRVLPDLYRNQIDKKLDKIIRTLRAS</sequence>
<dbReference type="PRINTS" id="PR00080">
    <property type="entry name" value="SDRFAMILY"/>
</dbReference>
<dbReference type="PRINTS" id="PR00081">
    <property type="entry name" value="GDHRDH"/>
</dbReference>
<dbReference type="PANTHER" id="PTHR43550:SF3">
    <property type="entry name" value="3-KETODIHYDROSPHINGOSINE REDUCTASE"/>
    <property type="match status" value="1"/>
</dbReference>
<dbReference type="Gene3D" id="3.40.50.720">
    <property type="entry name" value="NAD(P)-binding Rossmann-like Domain"/>
    <property type="match status" value="1"/>
</dbReference>
<dbReference type="SUPFAM" id="SSF51735">
    <property type="entry name" value="NAD(P)-binding Rossmann-fold domains"/>
    <property type="match status" value="1"/>
</dbReference>
<dbReference type="InterPro" id="IPR036291">
    <property type="entry name" value="NAD(P)-bd_dom_sf"/>
</dbReference>
<dbReference type="InterPro" id="IPR002347">
    <property type="entry name" value="SDR_fam"/>
</dbReference>
<dbReference type="PROSITE" id="PS00061">
    <property type="entry name" value="ADH_SHORT"/>
    <property type="match status" value="1"/>
</dbReference>
<comment type="similarity">
    <text evidence="1">Belongs to the short-chain dehydrogenases/reductases (SDR) family.</text>
</comment>
<evidence type="ECO:0000256" key="1">
    <source>
        <dbReference type="RuleBase" id="RU000363"/>
    </source>
</evidence>
<comment type="caution">
    <text evidence="2">The sequence shown here is derived from an EMBL/GenBank/DDBJ whole genome shotgun (WGS) entry which is preliminary data.</text>
</comment>
<dbReference type="EMBL" id="JAOCCL010000003">
    <property type="protein sequence ID" value="MDH0825222.1"/>
    <property type="molecule type" value="Genomic_DNA"/>
</dbReference>
<organism evidence="2 3">
    <name type="scientific">Acinetobacter johnsonii</name>
    <dbReference type="NCBI Taxonomy" id="40214"/>
    <lineage>
        <taxon>Bacteria</taxon>
        <taxon>Pseudomonadati</taxon>
        <taxon>Pseudomonadota</taxon>
        <taxon>Gammaproteobacteria</taxon>
        <taxon>Moraxellales</taxon>
        <taxon>Moraxellaceae</taxon>
        <taxon>Acinetobacter</taxon>
    </lineage>
</organism>
<dbReference type="AlphaFoldDB" id="A0AA42M7K3"/>